<protein>
    <recommendedName>
        <fullName evidence="5">Nucleotidyltransferase-like protein</fullName>
    </recommendedName>
</protein>
<keyword evidence="3" id="KW-1185">Reference proteome</keyword>
<evidence type="ECO:0000313" key="2">
    <source>
        <dbReference type="EMBL" id="NOL41539.1"/>
    </source>
</evidence>
<dbReference type="AlphaFoldDB" id="A0A7Y4P0Y5"/>
<accession>A0A7Y4P0Y5</accession>
<dbReference type="EMBL" id="JABJRC010000003">
    <property type="protein sequence ID" value="NOL41539.1"/>
    <property type="molecule type" value="Genomic_DNA"/>
</dbReference>
<dbReference type="EMBL" id="JACHKF010000001">
    <property type="protein sequence ID" value="MBB6565270.1"/>
    <property type="molecule type" value="Genomic_DNA"/>
</dbReference>
<comment type="caution">
    <text evidence="2">The sequence shown here is derived from an EMBL/GenBank/DDBJ whole genome shotgun (WGS) entry which is preliminary data.</text>
</comment>
<name>A0A7Y4P0Y5_9ACTN</name>
<dbReference type="Proteomes" id="UP000534306">
    <property type="component" value="Unassembled WGS sequence"/>
</dbReference>
<evidence type="ECO:0000313" key="1">
    <source>
        <dbReference type="EMBL" id="MBB6565270.1"/>
    </source>
</evidence>
<organism evidence="2 3">
    <name type="scientific">Kribbella sandramycini</name>
    <dbReference type="NCBI Taxonomy" id="60450"/>
    <lineage>
        <taxon>Bacteria</taxon>
        <taxon>Bacillati</taxon>
        <taxon>Actinomycetota</taxon>
        <taxon>Actinomycetes</taxon>
        <taxon>Propionibacteriales</taxon>
        <taxon>Kribbellaceae</taxon>
        <taxon>Kribbella</taxon>
    </lineage>
</organism>
<evidence type="ECO:0000313" key="4">
    <source>
        <dbReference type="Proteomes" id="UP000553957"/>
    </source>
</evidence>
<proteinExistence type="predicted"/>
<dbReference type="Proteomes" id="UP000553957">
    <property type="component" value="Unassembled WGS sequence"/>
</dbReference>
<evidence type="ECO:0000313" key="3">
    <source>
        <dbReference type="Proteomes" id="UP000534306"/>
    </source>
</evidence>
<reference evidence="1 4" key="2">
    <citation type="submission" date="2020-08" db="EMBL/GenBank/DDBJ databases">
        <title>Sequencing the genomes of 1000 actinobacteria strains.</title>
        <authorList>
            <person name="Klenk H.-P."/>
        </authorList>
    </citation>
    <scope>NUCLEOTIDE SEQUENCE [LARGE SCALE GENOMIC DNA]</scope>
    <source>
        <strain evidence="1 4">DSM 15626</strain>
    </source>
</reference>
<dbReference type="RefSeq" id="WP_171674042.1">
    <property type="nucleotide sequence ID" value="NZ_BAAAGT010000001.1"/>
</dbReference>
<sequence length="159" mass="17599">MELVEQAAALHAEAQELYTQLDLGTAFPWQPTLIGSARSGLMVTRDLDVMFDAPDATAPLVLEGLTKLARRVELISIDFADERGDRRPTSAITDERYYAVLHTANWKIDLTFWLHVVARPHAAHADRVAAATVEQRELILRLKSSSLESTAIYDAVLGS</sequence>
<gene>
    <name evidence="1" type="ORF">HNR71_000907</name>
    <name evidence="2" type="ORF">HPO96_14930</name>
</gene>
<evidence type="ECO:0008006" key="5">
    <source>
        <dbReference type="Google" id="ProtNLM"/>
    </source>
</evidence>
<reference evidence="2 3" key="1">
    <citation type="submission" date="2020-05" db="EMBL/GenBank/DDBJ databases">
        <title>Genome sequence of Kribbella sandramycini ATCC 39419.</title>
        <authorList>
            <person name="Maclea K.S."/>
            <person name="Fair J.L."/>
        </authorList>
    </citation>
    <scope>NUCLEOTIDE SEQUENCE [LARGE SCALE GENOMIC DNA]</scope>
    <source>
        <strain evidence="2 3">ATCC 39419</strain>
    </source>
</reference>